<accession>A0AA39KBW2</accession>
<protein>
    <submittedName>
        <fullName evidence="1">Uncharacterized protein</fullName>
    </submittedName>
</protein>
<evidence type="ECO:0000313" key="2">
    <source>
        <dbReference type="Proteomes" id="UP001175211"/>
    </source>
</evidence>
<gene>
    <name evidence="1" type="ORF">EV420DRAFT_1643468</name>
</gene>
<organism evidence="1 2">
    <name type="scientific">Armillaria tabescens</name>
    <name type="common">Ringless honey mushroom</name>
    <name type="synonym">Agaricus tabescens</name>
    <dbReference type="NCBI Taxonomy" id="1929756"/>
    <lineage>
        <taxon>Eukaryota</taxon>
        <taxon>Fungi</taxon>
        <taxon>Dikarya</taxon>
        <taxon>Basidiomycota</taxon>
        <taxon>Agaricomycotina</taxon>
        <taxon>Agaricomycetes</taxon>
        <taxon>Agaricomycetidae</taxon>
        <taxon>Agaricales</taxon>
        <taxon>Marasmiineae</taxon>
        <taxon>Physalacriaceae</taxon>
        <taxon>Desarmillaria</taxon>
    </lineage>
</organism>
<dbReference type="RefSeq" id="XP_060330419.1">
    <property type="nucleotide sequence ID" value="XM_060477518.1"/>
</dbReference>
<evidence type="ECO:0000313" key="1">
    <source>
        <dbReference type="EMBL" id="KAK0458127.1"/>
    </source>
</evidence>
<proteinExistence type="predicted"/>
<sequence>MRVPALGWNDGTLLPLHDVDRALLLMVAVGESSDHDHSNPSTGLENYSTLGKIAARTVEMFTPFKVILEEGYTHDPEEDDSQHTEEQNRRLNKFQAILKLRPTFHDELHEGGPDHIKHVYAQMDNGRIQVRTTDIHGVKEKISNWHSWNPSFPTMQHATQAGFAHPECGRLLCPSELYWDDDEVRQNIINGTEPVEADDLCNLCYANERMDPQDKFVGFMHNDLLVSCGLHIWRGPSYANLSGSSRSTRAGNGQKHDITKMTVPAIAYLAVLVRFTLSSQSVWSSNREFDYRLFYHTLVDIMESMPEDELKDLLEWWDEKIFGDVKRKKSRRDRPAGKESLAVRLKAIAEARKKVKRQPLRDVLNEEPEEAASA</sequence>
<dbReference type="InterPro" id="IPR046521">
    <property type="entry name" value="DUF6698"/>
</dbReference>
<dbReference type="EMBL" id="JAUEPS010000019">
    <property type="protein sequence ID" value="KAK0458127.1"/>
    <property type="molecule type" value="Genomic_DNA"/>
</dbReference>
<reference evidence="1" key="1">
    <citation type="submission" date="2023-06" db="EMBL/GenBank/DDBJ databases">
        <authorList>
            <consortium name="Lawrence Berkeley National Laboratory"/>
            <person name="Ahrendt S."/>
            <person name="Sahu N."/>
            <person name="Indic B."/>
            <person name="Wong-Bajracharya J."/>
            <person name="Merenyi Z."/>
            <person name="Ke H.-M."/>
            <person name="Monk M."/>
            <person name="Kocsube S."/>
            <person name="Drula E."/>
            <person name="Lipzen A."/>
            <person name="Balint B."/>
            <person name="Henrissat B."/>
            <person name="Andreopoulos B."/>
            <person name="Martin F.M."/>
            <person name="Harder C.B."/>
            <person name="Rigling D."/>
            <person name="Ford K.L."/>
            <person name="Foster G.D."/>
            <person name="Pangilinan J."/>
            <person name="Papanicolaou A."/>
            <person name="Barry K."/>
            <person name="LaButti K."/>
            <person name="Viragh M."/>
            <person name="Koriabine M."/>
            <person name="Yan M."/>
            <person name="Riley R."/>
            <person name="Champramary S."/>
            <person name="Plett K.L."/>
            <person name="Tsai I.J."/>
            <person name="Slot J."/>
            <person name="Sipos G."/>
            <person name="Plett J."/>
            <person name="Nagy L.G."/>
            <person name="Grigoriev I.V."/>
        </authorList>
    </citation>
    <scope>NUCLEOTIDE SEQUENCE</scope>
    <source>
        <strain evidence="1">CCBAS 213</strain>
    </source>
</reference>
<comment type="caution">
    <text evidence="1">The sequence shown here is derived from an EMBL/GenBank/DDBJ whole genome shotgun (WGS) entry which is preliminary data.</text>
</comment>
<dbReference type="GeneID" id="85361066"/>
<dbReference type="AlphaFoldDB" id="A0AA39KBW2"/>
<keyword evidence="2" id="KW-1185">Reference proteome</keyword>
<dbReference type="Proteomes" id="UP001175211">
    <property type="component" value="Unassembled WGS sequence"/>
</dbReference>
<name>A0AA39KBW2_ARMTA</name>
<dbReference type="Pfam" id="PF20414">
    <property type="entry name" value="DUF6698"/>
    <property type="match status" value="1"/>
</dbReference>